<comment type="caution">
    <text evidence="2">The sequence shown here is derived from an EMBL/GenBank/DDBJ whole genome shotgun (WGS) entry which is preliminary data.</text>
</comment>
<dbReference type="Proteomes" id="UP001596045">
    <property type="component" value="Unassembled WGS sequence"/>
</dbReference>
<keyword evidence="1" id="KW-0472">Membrane</keyword>
<evidence type="ECO:0000313" key="3">
    <source>
        <dbReference type="Proteomes" id="UP001596045"/>
    </source>
</evidence>
<name>A0ABW0MBX5_9BURK</name>
<reference evidence="3" key="1">
    <citation type="journal article" date="2019" name="Int. J. Syst. Evol. Microbiol.">
        <title>The Global Catalogue of Microorganisms (GCM) 10K type strain sequencing project: providing services to taxonomists for standard genome sequencing and annotation.</title>
        <authorList>
            <consortium name="The Broad Institute Genomics Platform"/>
            <consortium name="The Broad Institute Genome Sequencing Center for Infectious Disease"/>
            <person name="Wu L."/>
            <person name="Ma J."/>
        </authorList>
    </citation>
    <scope>NUCLEOTIDE SEQUENCE [LARGE SCALE GENOMIC DNA]</scope>
    <source>
        <strain evidence="3">JCM 17066</strain>
    </source>
</reference>
<evidence type="ECO:0000256" key="1">
    <source>
        <dbReference type="SAM" id="Phobius"/>
    </source>
</evidence>
<keyword evidence="1" id="KW-1133">Transmembrane helix</keyword>
<dbReference type="RefSeq" id="WP_378997847.1">
    <property type="nucleotide sequence ID" value="NZ_JBHSMT010000023.1"/>
</dbReference>
<protein>
    <submittedName>
        <fullName evidence="2">Uncharacterized protein</fullName>
    </submittedName>
</protein>
<proteinExistence type="predicted"/>
<accession>A0ABW0MBX5</accession>
<gene>
    <name evidence="2" type="ORF">ACFPM8_12305</name>
</gene>
<dbReference type="EMBL" id="JBHSMT010000023">
    <property type="protein sequence ID" value="MFC5474737.1"/>
    <property type="molecule type" value="Genomic_DNA"/>
</dbReference>
<keyword evidence="1" id="KW-0812">Transmembrane</keyword>
<keyword evidence="3" id="KW-1185">Reference proteome</keyword>
<feature type="transmembrane region" description="Helical" evidence="1">
    <location>
        <begin position="20"/>
        <end position="38"/>
    </location>
</feature>
<evidence type="ECO:0000313" key="2">
    <source>
        <dbReference type="EMBL" id="MFC5474737.1"/>
    </source>
</evidence>
<sequence>MKTNKTQQKISMMFSFMRCFNVAAITALAVWNGYLFYLKPAPTVTVELIAIASTGASK</sequence>
<organism evidence="2 3">
    <name type="scientific">Paraherbaspirillum soli</name>
    <dbReference type="NCBI Taxonomy" id="631222"/>
    <lineage>
        <taxon>Bacteria</taxon>
        <taxon>Pseudomonadati</taxon>
        <taxon>Pseudomonadota</taxon>
        <taxon>Betaproteobacteria</taxon>
        <taxon>Burkholderiales</taxon>
        <taxon>Oxalobacteraceae</taxon>
        <taxon>Paraherbaspirillum</taxon>
    </lineage>
</organism>